<accession>A0A9Q3F7Q4</accession>
<comment type="caution">
    <text evidence="1">The sequence shown here is derived from an EMBL/GenBank/DDBJ whole genome shotgun (WGS) entry which is preliminary data.</text>
</comment>
<evidence type="ECO:0000313" key="1">
    <source>
        <dbReference type="EMBL" id="MBW0536265.1"/>
    </source>
</evidence>
<proteinExistence type="predicted"/>
<reference evidence="1" key="1">
    <citation type="submission" date="2021-03" db="EMBL/GenBank/DDBJ databases">
        <title>Draft genome sequence of rust myrtle Austropuccinia psidii MF-1, a brazilian biotype.</title>
        <authorList>
            <person name="Quecine M.C."/>
            <person name="Pachon D.M.R."/>
            <person name="Bonatelli M.L."/>
            <person name="Correr F.H."/>
            <person name="Franceschini L.M."/>
            <person name="Leite T.F."/>
            <person name="Margarido G.R.A."/>
            <person name="Almeida C.A."/>
            <person name="Ferrarezi J.A."/>
            <person name="Labate C.A."/>
        </authorList>
    </citation>
    <scope>NUCLEOTIDE SEQUENCE</scope>
    <source>
        <strain evidence="1">MF-1</strain>
    </source>
</reference>
<dbReference type="EMBL" id="AVOT02041006">
    <property type="protein sequence ID" value="MBW0536265.1"/>
    <property type="molecule type" value="Genomic_DNA"/>
</dbReference>
<evidence type="ECO:0000313" key="2">
    <source>
        <dbReference type="Proteomes" id="UP000765509"/>
    </source>
</evidence>
<dbReference type="Proteomes" id="UP000765509">
    <property type="component" value="Unassembled WGS sequence"/>
</dbReference>
<sequence length="133" mass="15374">MKTEIVLIDNCTYQHIIIGNDSLNIYCIDIDNHKVRCFTIGQNKRKNFPFSNIPKQILVVSSNKDIYREEFANDQNFKAQINPSLSPKMMHELIDVLYTYKNAFSSDTEPLGAIKGHERDITLNIDRPYPPVI</sequence>
<keyword evidence="2" id="KW-1185">Reference proteome</keyword>
<dbReference type="AlphaFoldDB" id="A0A9Q3F7Q4"/>
<name>A0A9Q3F7Q4_9BASI</name>
<protein>
    <submittedName>
        <fullName evidence="1">Uncharacterized protein</fullName>
    </submittedName>
</protein>
<organism evidence="1 2">
    <name type="scientific">Austropuccinia psidii MF-1</name>
    <dbReference type="NCBI Taxonomy" id="1389203"/>
    <lineage>
        <taxon>Eukaryota</taxon>
        <taxon>Fungi</taxon>
        <taxon>Dikarya</taxon>
        <taxon>Basidiomycota</taxon>
        <taxon>Pucciniomycotina</taxon>
        <taxon>Pucciniomycetes</taxon>
        <taxon>Pucciniales</taxon>
        <taxon>Sphaerophragmiaceae</taxon>
        <taxon>Austropuccinia</taxon>
    </lineage>
</organism>
<gene>
    <name evidence="1" type="ORF">O181_075980</name>
</gene>